<dbReference type="EMBL" id="JAHFZB010000043">
    <property type="protein sequence ID" value="KAK6468555.1"/>
    <property type="molecule type" value="Genomic_DNA"/>
</dbReference>
<keyword evidence="9" id="KW-1185">Reference proteome</keyword>
<dbReference type="Gene3D" id="2.60.40.10">
    <property type="entry name" value="Immunoglobulins"/>
    <property type="match status" value="2"/>
</dbReference>
<accession>A0ABR0Y7E0</accession>
<dbReference type="PROSITE" id="PS50835">
    <property type="entry name" value="IG_LIKE"/>
    <property type="match status" value="1"/>
</dbReference>
<evidence type="ECO:0000259" key="7">
    <source>
        <dbReference type="PROSITE" id="PS50835"/>
    </source>
</evidence>
<reference evidence="8 9" key="1">
    <citation type="submission" date="2021-05" db="EMBL/GenBank/DDBJ databases">
        <authorList>
            <person name="Zahm M."/>
            <person name="Klopp C."/>
            <person name="Cabau C."/>
            <person name="Kuhl H."/>
            <person name="Suciu R."/>
            <person name="Ciorpac M."/>
            <person name="Holostenco D."/>
            <person name="Gessner J."/>
            <person name="Wuertz S."/>
            <person name="Hohne C."/>
            <person name="Stock M."/>
            <person name="Gislard M."/>
            <person name="Lluch J."/>
            <person name="Milhes M."/>
            <person name="Lampietro C."/>
            <person name="Lopez Roques C."/>
            <person name="Donnadieu C."/>
            <person name="Du K."/>
            <person name="Schartl M."/>
            <person name="Guiguen Y."/>
        </authorList>
    </citation>
    <scope>NUCLEOTIDE SEQUENCE [LARGE SCALE GENOMIC DNA]</scope>
    <source>
        <strain evidence="8">Hh-F2</strain>
        <tissue evidence="8">Blood</tissue>
    </source>
</reference>
<gene>
    <name evidence="8" type="ORF">HHUSO_G33280</name>
</gene>
<dbReference type="PANTHER" id="PTHR12080">
    <property type="entry name" value="SIGNALING LYMPHOCYTIC ACTIVATION MOLECULE"/>
    <property type="match status" value="1"/>
</dbReference>
<organism evidence="8 9">
    <name type="scientific">Huso huso</name>
    <name type="common">Beluga</name>
    <name type="synonym">Acipenser huso</name>
    <dbReference type="NCBI Taxonomy" id="61971"/>
    <lineage>
        <taxon>Eukaryota</taxon>
        <taxon>Metazoa</taxon>
        <taxon>Chordata</taxon>
        <taxon>Craniata</taxon>
        <taxon>Vertebrata</taxon>
        <taxon>Euteleostomi</taxon>
        <taxon>Actinopterygii</taxon>
        <taxon>Chondrostei</taxon>
        <taxon>Acipenseriformes</taxon>
        <taxon>Acipenseridae</taxon>
        <taxon>Huso</taxon>
    </lineage>
</organism>
<feature type="signal peptide" evidence="6">
    <location>
        <begin position="1"/>
        <end position="19"/>
    </location>
</feature>
<evidence type="ECO:0000256" key="2">
    <source>
        <dbReference type="ARBA" id="ARBA00022729"/>
    </source>
</evidence>
<evidence type="ECO:0000256" key="3">
    <source>
        <dbReference type="ARBA" id="ARBA00023136"/>
    </source>
</evidence>
<name>A0ABR0Y7E0_HUSHU</name>
<dbReference type="CDD" id="cd00096">
    <property type="entry name" value="Ig"/>
    <property type="match status" value="1"/>
</dbReference>
<keyword evidence="2 6" id="KW-0732">Signal</keyword>
<evidence type="ECO:0000256" key="5">
    <source>
        <dbReference type="SAM" id="Phobius"/>
    </source>
</evidence>
<keyword evidence="5" id="KW-1133">Transmembrane helix</keyword>
<dbReference type="InterPro" id="IPR015631">
    <property type="entry name" value="CD2/SLAM_rcpt"/>
</dbReference>
<dbReference type="Proteomes" id="UP001369086">
    <property type="component" value="Unassembled WGS sequence"/>
</dbReference>
<keyword evidence="5" id="KW-0812">Transmembrane</keyword>
<evidence type="ECO:0000313" key="8">
    <source>
        <dbReference type="EMBL" id="KAK6468555.1"/>
    </source>
</evidence>
<evidence type="ECO:0000256" key="6">
    <source>
        <dbReference type="SAM" id="SignalP"/>
    </source>
</evidence>
<evidence type="ECO:0000313" key="9">
    <source>
        <dbReference type="Proteomes" id="UP001369086"/>
    </source>
</evidence>
<keyword evidence="3 5" id="KW-0472">Membrane</keyword>
<dbReference type="SUPFAM" id="SSF48726">
    <property type="entry name" value="Immunoglobulin"/>
    <property type="match status" value="2"/>
</dbReference>
<dbReference type="InterPro" id="IPR013783">
    <property type="entry name" value="Ig-like_fold"/>
</dbReference>
<evidence type="ECO:0000256" key="4">
    <source>
        <dbReference type="ARBA" id="ARBA00023180"/>
    </source>
</evidence>
<feature type="chain" id="PRO_5046539015" description="Ig-like domain-containing protein" evidence="6">
    <location>
        <begin position="20"/>
        <end position="356"/>
    </location>
</feature>
<sequence length="356" mass="40523">MKDLLLTVLLHCLISGIESNPNDQYRLYGDSFHLHVDEHDKTQFIKFQWQKDSNIVLEYFLQQDYVQYYVNEEKLEFDKKTFSLLIKNLENTDSGRYEAVNVNAQGQLTTVLTYKLRVQAAVSKPTINLTETSNANETCSVTLNCSVEYGDDVFIHWEETGINNTKSITNDSFLEYTPVPSASDEESFTCYAENRVSKNATIIMKNKLTCSQPGLVSNSLWVYIGLSVGIIFFLIIIFIIFYFIHQRNRQTGDAKPWPELKPSQTEPKTKLQKRGIAGFSNLKVEDSVNTTYASVGETNQSTSTQKQTSSVYDLVRKDQLNQPTDLPPDSKTIYATVQKTSIENNCSTTIKKSKVR</sequence>
<dbReference type="InterPro" id="IPR036179">
    <property type="entry name" value="Ig-like_dom_sf"/>
</dbReference>
<keyword evidence="4" id="KW-0325">Glycoprotein</keyword>
<proteinExistence type="predicted"/>
<dbReference type="InterPro" id="IPR007110">
    <property type="entry name" value="Ig-like_dom"/>
</dbReference>
<dbReference type="PANTHER" id="PTHR12080:SF48">
    <property type="entry name" value="IMMUNOGLOBULIN SUBTYPE DOMAIN-CONTAINING PROTEIN"/>
    <property type="match status" value="1"/>
</dbReference>
<feature type="transmembrane region" description="Helical" evidence="5">
    <location>
        <begin position="220"/>
        <end position="244"/>
    </location>
</feature>
<evidence type="ECO:0000256" key="1">
    <source>
        <dbReference type="ARBA" id="ARBA00004370"/>
    </source>
</evidence>
<feature type="domain" description="Ig-like" evidence="7">
    <location>
        <begin position="125"/>
        <end position="201"/>
    </location>
</feature>
<comment type="subcellular location">
    <subcellularLocation>
        <location evidence="1">Membrane</location>
    </subcellularLocation>
</comment>
<protein>
    <recommendedName>
        <fullName evidence="7">Ig-like domain-containing protein</fullName>
    </recommendedName>
</protein>
<comment type="caution">
    <text evidence="8">The sequence shown here is derived from an EMBL/GenBank/DDBJ whole genome shotgun (WGS) entry which is preliminary data.</text>
</comment>